<sequence>MTIDDDNSIYVGGLPYSATEDSIRRVFNLYGSVVAVKIINDREVGGKCYGFVTFTNPRSAIDAISDMNGRTIDGRVVRVNEVRTRGGRPNFSHGNARRDRDMDWDRERDREKEYDHERDHYRDRNDDRSQDHGRSKGRFMNRDRDWKPEHDEKEWNRNHDRDWARDSDGEWDQDRDVDIVNDYDRRDRDGEQQSKSRTSSHFVDRQSRERSSNSSDDYYDQVKEQLEISIQKREELQKEISRLGKKLEDKQQQVLDLQKKSLKLEDALATAKKASSQRRAQLTKFHKCIQQVKDYTERLKSCEQELQSLVDVAMIEAGDDEDGLQYLNGRA</sequence>
<evidence type="ECO:0000313" key="7">
    <source>
        <dbReference type="Proteomes" id="UP001417504"/>
    </source>
</evidence>
<organism evidence="6 7">
    <name type="scientific">Stephania japonica</name>
    <dbReference type="NCBI Taxonomy" id="461633"/>
    <lineage>
        <taxon>Eukaryota</taxon>
        <taxon>Viridiplantae</taxon>
        <taxon>Streptophyta</taxon>
        <taxon>Embryophyta</taxon>
        <taxon>Tracheophyta</taxon>
        <taxon>Spermatophyta</taxon>
        <taxon>Magnoliopsida</taxon>
        <taxon>Ranunculales</taxon>
        <taxon>Menispermaceae</taxon>
        <taxon>Menispermoideae</taxon>
        <taxon>Cissampelideae</taxon>
        <taxon>Stephania</taxon>
    </lineage>
</organism>
<dbReference type="FunFam" id="3.30.70.330:FF:000539">
    <property type="entry name" value="RNA-binding (RRM/RBD/RNP motifs) family protein"/>
    <property type="match status" value="1"/>
</dbReference>
<protein>
    <recommendedName>
        <fullName evidence="5">RRM domain-containing protein</fullName>
    </recommendedName>
</protein>
<name>A0AAP0EY73_9MAGN</name>
<dbReference type="SMART" id="SM00360">
    <property type="entry name" value="RRM"/>
    <property type="match status" value="1"/>
</dbReference>
<feature type="compositionally biased region" description="Basic and acidic residues" evidence="4">
    <location>
        <begin position="182"/>
        <end position="194"/>
    </location>
</feature>
<dbReference type="EMBL" id="JBBNAE010000008">
    <property type="protein sequence ID" value="KAK9101871.1"/>
    <property type="molecule type" value="Genomic_DNA"/>
</dbReference>
<accession>A0AAP0EY73</accession>
<evidence type="ECO:0000313" key="6">
    <source>
        <dbReference type="EMBL" id="KAK9101871.1"/>
    </source>
</evidence>
<dbReference type="PROSITE" id="PS50102">
    <property type="entry name" value="RRM"/>
    <property type="match status" value="1"/>
</dbReference>
<dbReference type="PANTHER" id="PTHR48024:SF56">
    <property type="entry name" value="HETEROGENEOUS NUCLEAR RIBONUCLEOPROTEIN A0"/>
    <property type="match status" value="1"/>
</dbReference>
<feature type="region of interest" description="Disordered" evidence="4">
    <location>
        <begin position="81"/>
        <end position="155"/>
    </location>
</feature>
<feature type="compositionally biased region" description="Basic and acidic residues" evidence="4">
    <location>
        <begin position="202"/>
        <end position="211"/>
    </location>
</feature>
<keyword evidence="7" id="KW-1185">Reference proteome</keyword>
<keyword evidence="1 2" id="KW-0694">RNA-binding</keyword>
<evidence type="ECO:0000256" key="3">
    <source>
        <dbReference type="SAM" id="Coils"/>
    </source>
</evidence>
<feature type="compositionally biased region" description="Basic and acidic residues" evidence="4">
    <location>
        <begin position="96"/>
        <end position="155"/>
    </location>
</feature>
<dbReference type="Proteomes" id="UP001417504">
    <property type="component" value="Unassembled WGS sequence"/>
</dbReference>
<dbReference type="SUPFAM" id="SSF54928">
    <property type="entry name" value="RNA-binding domain, RBD"/>
    <property type="match status" value="1"/>
</dbReference>
<dbReference type="GO" id="GO:0005634">
    <property type="term" value="C:nucleus"/>
    <property type="evidence" value="ECO:0007669"/>
    <property type="project" value="TreeGrafter"/>
</dbReference>
<dbReference type="GO" id="GO:0005739">
    <property type="term" value="C:mitochondrion"/>
    <property type="evidence" value="ECO:0007669"/>
    <property type="project" value="TreeGrafter"/>
</dbReference>
<feature type="domain" description="RRM" evidence="5">
    <location>
        <begin position="7"/>
        <end position="84"/>
    </location>
</feature>
<feature type="region of interest" description="Disordered" evidence="4">
    <location>
        <begin position="182"/>
        <end position="219"/>
    </location>
</feature>
<dbReference type="Gene3D" id="3.30.70.330">
    <property type="match status" value="1"/>
</dbReference>
<dbReference type="InterPro" id="IPR012677">
    <property type="entry name" value="Nucleotide-bd_a/b_plait_sf"/>
</dbReference>
<evidence type="ECO:0000259" key="5">
    <source>
        <dbReference type="PROSITE" id="PS50102"/>
    </source>
</evidence>
<dbReference type="CDD" id="cd00590">
    <property type="entry name" value="RRM_SF"/>
    <property type="match status" value="1"/>
</dbReference>
<reference evidence="6 7" key="1">
    <citation type="submission" date="2024-01" db="EMBL/GenBank/DDBJ databases">
        <title>Genome assemblies of Stephania.</title>
        <authorList>
            <person name="Yang L."/>
        </authorList>
    </citation>
    <scope>NUCLEOTIDE SEQUENCE [LARGE SCALE GENOMIC DNA]</scope>
    <source>
        <strain evidence="6">QJT</strain>
        <tissue evidence="6">Leaf</tissue>
    </source>
</reference>
<keyword evidence="3" id="KW-0175">Coiled coil</keyword>
<gene>
    <name evidence="6" type="ORF">Sjap_019125</name>
</gene>
<dbReference type="PANTHER" id="PTHR48024">
    <property type="entry name" value="GEO13361P1-RELATED"/>
    <property type="match status" value="1"/>
</dbReference>
<dbReference type="InterPro" id="IPR000504">
    <property type="entry name" value="RRM_dom"/>
</dbReference>
<dbReference type="Pfam" id="PF00076">
    <property type="entry name" value="RRM_1"/>
    <property type="match status" value="1"/>
</dbReference>
<dbReference type="AlphaFoldDB" id="A0AAP0EY73"/>
<feature type="coiled-coil region" evidence="3">
    <location>
        <begin position="219"/>
        <end position="267"/>
    </location>
</feature>
<dbReference type="InterPro" id="IPR050886">
    <property type="entry name" value="RNA-binding_reg"/>
</dbReference>
<evidence type="ECO:0000256" key="1">
    <source>
        <dbReference type="ARBA" id="ARBA00022884"/>
    </source>
</evidence>
<evidence type="ECO:0000256" key="2">
    <source>
        <dbReference type="PROSITE-ProRule" id="PRU00176"/>
    </source>
</evidence>
<proteinExistence type="predicted"/>
<comment type="caution">
    <text evidence="6">The sequence shown here is derived from an EMBL/GenBank/DDBJ whole genome shotgun (WGS) entry which is preliminary data.</text>
</comment>
<dbReference type="GO" id="GO:0003723">
    <property type="term" value="F:RNA binding"/>
    <property type="evidence" value="ECO:0007669"/>
    <property type="project" value="UniProtKB-UniRule"/>
</dbReference>
<dbReference type="InterPro" id="IPR035979">
    <property type="entry name" value="RBD_domain_sf"/>
</dbReference>
<evidence type="ECO:0000256" key="4">
    <source>
        <dbReference type="SAM" id="MobiDB-lite"/>
    </source>
</evidence>